<feature type="domain" description="DUF7982" evidence="3">
    <location>
        <begin position="30"/>
        <end position="286"/>
    </location>
</feature>
<name>A0A4S3TLL4_9EURY</name>
<evidence type="ECO:0000256" key="1">
    <source>
        <dbReference type="SAM" id="MobiDB-lite"/>
    </source>
</evidence>
<keyword evidence="2" id="KW-1133">Transmembrane helix</keyword>
<accession>A0A4S3TLL4</accession>
<dbReference type="OrthoDB" id="214277at2157"/>
<dbReference type="EMBL" id="RBZW01000021">
    <property type="protein sequence ID" value="THE65052.1"/>
    <property type="molecule type" value="Genomic_DNA"/>
</dbReference>
<dbReference type="AlphaFoldDB" id="A0A4S3TLL4"/>
<dbReference type="InterPro" id="IPR058288">
    <property type="entry name" value="DUF7982"/>
</dbReference>
<evidence type="ECO:0000256" key="2">
    <source>
        <dbReference type="SAM" id="Phobius"/>
    </source>
</evidence>
<proteinExistence type="predicted"/>
<dbReference type="Pfam" id="PF25939">
    <property type="entry name" value="DUF7982"/>
    <property type="match status" value="1"/>
</dbReference>
<dbReference type="RefSeq" id="WP_141464074.1">
    <property type="nucleotide sequence ID" value="NZ_RBZW01000021.1"/>
</dbReference>
<evidence type="ECO:0000313" key="5">
    <source>
        <dbReference type="Proteomes" id="UP000318864"/>
    </source>
</evidence>
<keyword evidence="2" id="KW-0812">Transmembrane</keyword>
<feature type="region of interest" description="Disordered" evidence="1">
    <location>
        <begin position="1"/>
        <end position="26"/>
    </location>
</feature>
<evidence type="ECO:0000313" key="4">
    <source>
        <dbReference type="EMBL" id="THE65052.1"/>
    </source>
</evidence>
<comment type="caution">
    <text evidence="4">The sequence shown here is derived from an EMBL/GenBank/DDBJ whole genome shotgun (WGS) entry which is preliminary data.</text>
</comment>
<gene>
    <name evidence="4" type="ORF">D8Y22_07440</name>
</gene>
<dbReference type="Proteomes" id="UP000318864">
    <property type="component" value="Unassembled WGS sequence"/>
</dbReference>
<sequence length="307" mass="33224">MSTTDYNRETTDGSRPAEESDVQRTTEDRVELAARIELLEAENRRLRSTYARVRHAQYRKRALGLFAISIVAVGGGLIFPAHRDVLFALGATGAFGAVLTYYLSPGAFVAADVGERIYAALASNQAALAGELGLSETRLYVPAHAIGDCRLFVPRYHDYELPTHEGPIVTDEDARGLVLEPTGGRLFEAFQQALTTDLSRTPSPLAAQLADGLVEQFELADGVDPQVDPSQVTFAVTDSAVRDLDRFDHPVASFLAVGMATGLEQPVDLTVTRGDGRADWLVTCRWDIETALESRTIGPTDATAAET</sequence>
<protein>
    <recommendedName>
        <fullName evidence="3">DUF7982 domain-containing protein</fullName>
    </recommendedName>
</protein>
<evidence type="ECO:0000259" key="3">
    <source>
        <dbReference type="Pfam" id="PF25939"/>
    </source>
</evidence>
<keyword evidence="5" id="KW-1185">Reference proteome</keyword>
<feature type="transmembrane region" description="Helical" evidence="2">
    <location>
        <begin position="62"/>
        <end position="79"/>
    </location>
</feature>
<reference evidence="4 5" key="1">
    <citation type="submission" date="2018-10" db="EMBL/GenBank/DDBJ databases">
        <title>Natronolimnobius sp. XQ-INN 246 isolated from Inner Mongolia Autonomous Region of China.</title>
        <authorList>
            <person name="Xue Q."/>
        </authorList>
    </citation>
    <scope>NUCLEOTIDE SEQUENCE [LARGE SCALE GENOMIC DNA]</scope>
    <source>
        <strain evidence="4 5">XQ-INN 246</strain>
    </source>
</reference>
<organism evidence="4 5">
    <name type="scientific">Salinadaptatus halalkaliphilus</name>
    <dbReference type="NCBI Taxonomy" id="2419781"/>
    <lineage>
        <taxon>Archaea</taxon>
        <taxon>Methanobacteriati</taxon>
        <taxon>Methanobacteriota</taxon>
        <taxon>Stenosarchaea group</taxon>
        <taxon>Halobacteria</taxon>
        <taxon>Halobacteriales</taxon>
        <taxon>Natrialbaceae</taxon>
        <taxon>Salinadaptatus</taxon>
    </lineage>
</organism>
<keyword evidence="2" id="KW-0472">Membrane</keyword>
<feature type="transmembrane region" description="Helical" evidence="2">
    <location>
        <begin position="85"/>
        <end position="103"/>
    </location>
</feature>